<keyword evidence="1" id="KW-0812">Transmembrane</keyword>
<feature type="transmembrane region" description="Helical" evidence="1">
    <location>
        <begin position="338"/>
        <end position="355"/>
    </location>
</feature>
<feature type="transmembrane region" description="Helical" evidence="1">
    <location>
        <begin position="174"/>
        <end position="190"/>
    </location>
</feature>
<gene>
    <name evidence="3" type="ORF">DM868_10890</name>
</gene>
<dbReference type="InterPro" id="IPR018677">
    <property type="entry name" value="DUF2157"/>
</dbReference>
<dbReference type="RefSeq" id="WP_137276903.1">
    <property type="nucleotide sequence ID" value="NZ_QKNX01000004.1"/>
</dbReference>
<keyword evidence="4" id="KW-1185">Reference proteome</keyword>
<feature type="transmembrane region" description="Helical" evidence="1">
    <location>
        <begin position="125"/>
        <end position="144"/>
    </location>
</feature>
<organism evidence="3 4">
    <name type="scientific">Natronomonas salsuginis</name>
    <dbReference type="NCBI Taxonomy" id="2217661"/>
    <lineage>
        <taxon>Archaea</taxon>
        <taxon>Methanobacteriati</taxon>
        <taxon>Methanobacteriota</taxon>
        <taxon>Stenosarchaea group</taxon>
        <taxon>Halobacteria</taxon>
        <taxon>Halobacteriales</taxon>
        <taxon>Natronomonadaceae</taxon>
        <taxon>Natronomonas</taxon>
    </lineage>
</organism>
<proteinExistence type="predicted"/>
<evidence type="ECO:0000313" key="3">
    <source>
        <dbReference type="EMBL" id="TKR25264.1"/>
    </source>
</evidence>
<protein>
    <submittedName>
        <fullName evidence="3">DUF2157 domain-containing protein</fullName>
    </submittedName>
</protein>
<accession>A0A4U5J957</accession>
<dbReference type="Pfam" id="PF09925">
    <property type="entry name" value="DUF2157"/>
    <property type="match status" value="1"/>
</dbReference>
<evidence type="ECO:0000259" key="2">
    <source>
        <dbReference type="Pfam" id="PF09925"/>
    </source>
</evidence>
<dbReference type="Proteomes" id="UP000308037">
    <property type="component" value="Unassembled WGS sequence"/>
</dbReference>
<name>A0A4U5J957_9EURY</name>
<feature type="transmembrane region" description="Helical" evidence="1">
    <location>
        <begin position="255"/>
        <end position="276"/>
    </location>
</feature>
<feature type="transmembrane region" description="Helical" evidence="1">
    <location>
        <begin position="151"/>
        <end position="168"/>
    </location>
</feature>
<evidence type="ECO:0000256" key="1">
    <source>
        <dbReference type="SAM" id="Phobius"/>
    </source>
</evidence>
<sequence>MDPDALQAEVDEWVRDGIITEEQAEAILARYDDGDDAGRSRTVLALSVVGSALVLVGVTLFLATNWDDLPMAGQIAVLLAGPGLAYAAGATAYRRSVPRAGLALTLLGAALAGPSLFLLADLAAVTIDSVWILFAWTAIALPTGHAIGSRVGTGFGLLVLAAVVLDLASPSDPPVPAALLGVALFCVAVARTARVRWTYRVVGAAFVLTGTIALTRLDGRFEWFELEASATLAALALGAIAGVVIAWWRAERAEAAWATAATVAVAVGTVAAVLAPEPIPNAAALAVVHLTALAAVAATGYYGYRTSSRAFVDVAAVGALVQTLSFVAATVVDALSGSIALVVAGTILIVAGVALERGRRSVLATFGR</sequence>
<keyword evidence="1" id="KW-1133">Transmembrane helix</keyword>
<feature type="transmembrane region" description="Helical" evidence="1">
    <location>
        <begin position="282"/>
        <end position="304"/>
    </location>
</feature>
<comment type="caution">
    <text evidence="3">The sequence shown here is derived from an EMBL/GenBank/DDBJ whole genome shotgun (WGS) entry which is preliminary data.</text>
</comment>
<dbReference type="EMBL" id="QKNX01000004">
    <property type="protein sequence ID" value="TKR25264.1"/>
    <property type="molecule type" value="Genomic_DNA"/>
</dbReference>
<reference evidence="3 4" key="1">
    <citation type="submission" date="2019-04" db="EMBL/GenBank/DDBJ databases">
        <title>Natronomonas sp. F20-122 a newhaloarchaeon isolated from a saline saltern of Isla Bacuta, Huelva, Spain.</title>
        <authorList>
            <person name="Duran-Viseras A."/>
            <person name="Sanchez-Porro C."/>
            <person name="Ventosa A."/>
        </authorList>
    </citation>
    <scope>NUCLEOTIDE SEQUENCE [LARGE SCALE GENOMIC DNA]</scope>
    <source>
        <strain evidence="3 4">F20-122</strain>
    </source>
</reference>
<feature type="transmembrane region" description="Helical" evidence="1">
    <location>
        <begin position="229"/>
        <end position="248"/>
    </location>
</feature>
<feature type="transmembrane region" description="Helical" evidence="1">
    <location>
        <begin position="197"/>
        <end position="217"/>
    </location>
</feature>
<feature type="transmembrane region" description="Helical" evidence="1">
    <location>
        <begin position="43"/>
        <end position="63"/>
    </location>
</feature>
<dbReference type="AlphaFoldDB" id="A0A4U5J957"/>
<feature type="transmembrane region" description="Helical" evidence="1">
    <location>
        <begin position="100"/>
        <end position="119"/>
    </location>
</feature>
<feature type="domain" description="DUF2157" evidence="2">
    <location>
        <begin position="11"/>
        <end position="150"/>
    </location>
</feature>
<feature type="transmembrane region" description="Helical" evidence="1">
    <location>
        <begin position="311"/>
        <end position="332"/>
    </location>
</feature>
<keyword evidence="1" id="KW-0472">Membrane</keyword>
<dbReference type="OrthoDB" id="137285at2157"/>
<feature type="transmembrane region" description="Helical" evidence="1">
    <location>
        <begin position="69"/>
        <end position="88"/>
    </location>
</feature>
<evidence type="ECO:0000313" key="4">
    <source>
        <dbReference type="Proteomes" id="UP000308037"/>
    </source>
</evidence>